<evidence type="ECO:0000256" key="1">
    <source>
        <dbReference type="SAM" id="Phobius"/>
    </source>
</evidence>
<gene>
    <name evidence="2" type="ORF">KOR42_31490</name>
</gene>
<dbReference type="RefSeq" id="WP_146510636.1">
    <property type="nucleotide sequence ID" value="NZ_SIHI01000008.1"/>
</dbReference>
<keyword evidence="1" id="KW-1133">Transmembrane helix</keyword>
<keyword evidence="1" id="KW-0812">Transmembrane</keyword>
<organism evidence="2 3">
    <name type="scientific">Thalassoglobus neptunius</name>
    <dbReference type="NCBI Taxonomy" id="1938619"/>
    <lineage>
        <taxon>Bacteria</taxon>
        <taxon>Pseudomonadati</taxon>
        <taxon>Planctomycetota</taxon>
        <taxon>Planctomycetia</taxon>
        <taxon>Planctomycetales</taxon>
        <taxon>Planctomycetaceae</taxon>
        <taxon>Thalassoglobus</taxon>
    </lineage>
</organism>
<name>A0A5C5WQI7_9PLAN</name>
<dbReference type="EMBL" id="SIHI01000008">
    <property type="protein sequence ID" value="TWT52052.1"/>
    <property type="molecule type" value="Genomic_DNA"/>
</dbReference>
<comment type="caution">
    <text evidence="2">The sequence shown here is derived from an EMBL/GenBank/DDBJ whole genome shotgun (WGS) entry which is preliminary data.</text>
</comment>
<sequence>MFSPYEELEYLADYLPEEGEMVLVSRESGELVCKPYQKDELRDGIHDAQLYGFLVQANERLHTAGALPLFVTAMLLVWSIIFIHGLVGLGWSYWYIVPGLTLPLLYGCFVWVRQRQQAYFQKMILPQLQSELQRRQIPFYALVAGIRQHSEFQTLLDEIVHWSPQSSELSSSHMRS</sequence>
<evidence type="ECO:0000313" key="2">
    <source>
        <dbReference type="EMBL" id="TWT52052.1"/>
    </source>
</evidence>
<accession>A0A5C5WQI7</accession>
<keyword evidence="1" id="KW-0472">Membrane</keyword>
<evidence type="ECO:0000313" key="3">
    <source>
        <dbReference type="Proteomes" id="UP000317243"/>
    </source>
</evidence>
<reference evidence="2 3" key="1">
    <citation type="submission" date="2019-02" db="EMBL/GenBank/DDBJ databases">
        <title>Deep-cultivation of Planctomycetes and their phenomic and genomic characterization uncovers novel biology.</title>
        <authorList>
            <person name="Wiegand S."/>
            <person name="Jogler M."/>
            <person name="Boedeker C."/>
            <person name="Pinto D."/>
            <person name="Vollmers J."/>
            <person name="Rivas-Marin E."/>
            <person name="Kohn T."/>
            <person name="Peeters S.H."/>
            <person name="Heuer A."/>
            <person name="Rast P."/>
            <person name="Oberbeckmann S."/>
            <person name="Bunk B."/>
            <person name="Jeske O."/>
            <person name="Meyerdierks A."/>
            <person name="Storesund J.E."/>
            <person name="Kallscheuer N."/>
            <person name="Luecker S."/>
            <person name="Lage O.M."/>
            <person name="Pohl T."/>
            <person name="Merkel B.J."/>
            <person name="Hornburger P."/>
            <person name="Mueller R.-W."/>
            <person name="Bruemmer F."/>
            <person name="Labrenz M."/>
            <person name="Spormann A.M."/>
            <person name="Op Den Camp H."/>
            <person name="Overmann J."/>
            <person name="Amann R."/>
            <person name="Jetten M.S.M."/>
            <person name="Mascher T."/>
            <person name="Medema M.H."/>
            <person name="Devos D.P."/>
            <person name="Kaster A.-K."/>
            <person name="Ovreas L."/>
            <person name="Rohde M."/>
            <person name="Galperin M.Y."/>
            <person name="Jogler C."/>
        </authorList>
    </citation>
    <scope>NUCLEOTIDE SEQUENCE [LARGE SCALE GENOMIC DNA]</scope>
    <source>
        <strain evidence="2 3">KOR42</strain>
    </source>
</reference>
<feature type="transmembrane region" description="Helical" evidence="1">
    <location>
        <begin position="93"/>
        <end position="112"/>
    </location>
</feature>
<protein>
    <submittedName>
        <fullName evidence="2">Uncharacterized protein</fullName>
    </submittedName>
</protein>
<feature type="transmembrane region" description="Helical" evidence="1">
    <location>
        <begin position="66"/>
        <end position="87"/>
    </location>
</feature>
<proteinExistence type="predicted"/>
<keyword evidence="3" id="KW-1185">Reference proteome</keyword>
<dbReference type="AlphaFoldDB" id="A0A5C5WQI7"/>
<dbReference type="OrthoDB" id="212706at2"/>
<dbReference type="Proteomes" id="UP000317243">
    <property type="component" value="Unassembled WGS sequence"/>
</dbReference>